<protein>
    <recommendedName>
        <fullName evidence="1">Atos-like conserved domain-containing protein</fullName>
    </recommendedName>
</protein>
<dbReference type="EMBL" id="KZ451980">
    <property type="protein sequence ID" value="PKA55271.1"/>
    <property type="molecule type" value="Genomic_DNA"/>
</dbReference>
<dbReference type="InterPro" id="IPR051506">
    <property type="entry name" value="ATOS_Transcription_Regulators"/>
</dbReference>
<accession>A0A2I0AIA9</accession>
<proteinExistence type="predicted"/>
<dbReference type="PANTHER" id="PTHR13199:SF11">
    <property type="entry name" value="PROTEIN ATOSSA"/>
    <property type="match status" value="1"/>
</dbReference>
<feature type="domain" description="Atos-like conserved" evidence="1">
    <location>
        <begin position="370"/>
        <end position="429"/>
    </location>
</feature>
<dbReference type="STRING" id="1088818.A0A2I0AIA9"/>
<dbReference type="AlphaFoldDB" id="A0A2I0AIA9"/>
<dbReference type="SMART" id="SM01177">
    <property type="entry name" value="DUF4210"/>
    <property type="match status" value="1"/>
</dbReference>
<sequence length="552" mass="60302">MGLPQVPPSVTDEVTALSTFVSIPPRFGGIVNRDLDGLHVGSTSRTSSDFSCSSVTDFQRKTTLELPKVTDGLFKCKSANDGPANFHGLKIDCKDKRGWIVPRAGEDAHRPMMRIVGFESGHRVSVIGSGKVISDETHSDVASDNANGPLVRKRMLSPLNSMLRKHFHGEVLNLADSDHPVDSDENVRGESLSSSNDCMKASISRLSDWNSVLMNNKISSGLFIDGPLLDNKEAYSLFPSSTSRGLDNKTDTSGLQTPGKIAMLHQVINSPPLSLSPLGPRWSERRNVVGTSRNIVVAENEFPGFNDSSLAYGNSLGDTLLSKHKFGNMNNLYDEFVSHEHTLWDSQESFPTHCIKSVKNLNILPVRRSLVGSFEESLLSGRFSSGKVSQRIDGFLAVLNVTGGNFSPQSQKLPFAVTSVDGNSSLLYYASINLASNSPSNECKSPKFKRSLSNDDAHSVKNRLRIPVKGCIQLVLSNPERTPVHTFFCNYDLSDMPPGTKTFMRQKATLATSSSPLQSVKDGLRSQDTLLPLKSEGTESNHKYFKEIGQPV</sequence>
<gene>
    <name evidence="2" type="ORF">AXF42_Ash003908</name>
</gene>
<evidence type="ECO:0000313" key="2">
    <source>
        <dbReference type="EMBL" id="PKA55271.1"/>
    </source>
</evidence>
<name>A0A2I0AIA9_9ASPA</name>
<reference evidence="2 3" key="1">
    <citation type="journal article" date="2017" name="Nature">
        <title>The Apostasia genome and the evolution of orchids.</title>
        <authorList>
            <person name="Zhang G.Q."/>
            <person name="Liu K.W."/>
            <person name="Li Z."/>
            <person name="Lohaus R."/>
            <person name="Hsiao Y.Y."/>
            <person name="Niu S.C."/>
            <person name="Wang J.Y."/>
            <person name="Lin Y.C."/>
            <person name="Xu Q."/>
            <person name="Chen L.J."/>
            <person name="Yoshida K."/>
            <person name="Fujiwara S."/>
            <person name="Wang Z.W."/>
            <person name="Zhang Y.Q."/>
            <person name="Mitsuda N."/>
            <person name="Wang M."/>
            <person name="Liu G.H."/>
            <person name="Pecoraro L."/>
            <person name="Huang H.X."/>
            <person name="Xiao X.J."/>
            <person name="Lin M."/>
            <person name="Wu X.Y."/>
            <person name="Wu W.L."/>
            <person name="Chen Y.Y."/>
            <person name="Chang S.B."/>
            <person name="Sakamoto S."/>
            <person name="Ohme-Takagi M."/>
            <person name="Yagi M."/>
            <person name="Zeng S.J."/>
            <person name="Shen C.Y."/>
            <person name="Yeh C.M."/>
            <person name="Luo Y.B."/>
            <person name="Tsai W.C."/>
            <person name="Van de Peer Y."/>
            <person name="Liu Z.J."/>
        </authorList>
    </citation>
    <scope>NUCLEOTIDE SEQUENCE [LARGE SCALE GENOMIC DNA]</scope>
    <source>
        <strain evidence="3">cv. Shenzhen</strain>
        <tissue evidence="2">Stem</tissue>
    </source>
</reference>
<evidence type="ECO:0000313" key="3">
    <source>
        <dbReference type="Proteomes" id="UP000236161"/>
    </source>
</evidence>
<dbReference type="OrthoDB" id="8625101at2759"/>
<dbReference type="InterPro" id="IPR025261">
    <property type="entry name" value="Atos-like_cons_dom"/>
</dbReference>
<dbReference type="Proteomes" id="UP000236161">
    <property type="component" value="Unassembled WGS sequence"/>
</dbReference>
<evidence type="ECO:0000259" key="1">
    <source>
        <dbReference type="SMART" id="SM01177"/>
    </source>
</evidence>
<dbReference type="Pfam" id="PF13915">
    <property type="entry name" value="DUF4210"/>
    <property type="match status" value="1"/>
</dbReference>
<keyword evidence="3" id="KW-1185">Reference proteome</keyword>
<organism evidence="2 3">
    <name type="scientific">Apostasia shenzhenica</name>
    <dbReference type="NCBI Taxonomy" id="1088818"/>
    <lineage>
        <taxon>Eukaryota</taxon>
        <taxon>Viridiplantae</taxon>
        <taxon>Streptophyta</taxon>
        <taxon>Embryophyta</taxon>
        <taxon>Tracheophyta</taxon>
        <taxon>Spermatophyta</taxon>
        <taxon>Magnoliopsida</taxon>
        <taxon>Liliopsida</taxon>
        <taxon>Asparagales</taxon>
        <taxon>Orchidaceae</taxon>
        <taxon>Apostasioideae</taxon>
        <taxon>Apostasia</taxon>
    </lineage>
</organism>
<dbReference type="PANTHER" id="PTHR13199">
    <property type="entry name" value="GH03947P"/>
    <property type="match status" value="1"/>
</dbReference>